<dbReference type="InterPro" id="IPR005094">
    <property type="entry name" value="Endonuclease_MobA/VirD2"/>
</dbReference>
<sequence>MAKITCGGDFRGAVNYILDDRKRAEIIGSDGLRLRDKESIISSFTMQQELRPDISKPVYHISLDFSVQDKDLINNGFIDTVAREYMERMGINNTQYFVARHFDREHPHVHICINRIDNDGKLISTSNDRKRSTQICKELTLKHGLYMASGKENVKRHRLKEPDKSKYEIYDALRTILPLCQNWDELALRLQAKGVDVTFKTKGSTSQVEGIRFTKNGITFSGSKIDRMYSYSKINACFSQQIVSIEEAQSFCSPRQSQDNIKQEFAKHEPVVGLPKFGGFVADDNSQKRCKKKGQQQ</sequence>
<accession>A0AAD2YJ94</accession>
<proteinExistence type="predicted"/>
<comment type="caution">
    <text evidence="2">The sequence shown here is derived from an EMBL/GenBank/DDBJ whole genome shotgun (WGS) entry which is preliminary data.</text>
</comment>
<dbReference type="EMBL" id="AGZN01000012">
    <property type="protein sequence ID" value="EKN29736.1"/>
    <property type="molecule type" value="Genomic_DNA"/>
</dbReference>
<feature type="domain" description="MobA/VirD2-like nuclease" evidence="1">
    <location>
        <begin position="16"/>
        <end position="145"/>
    </location>
</feature>
<dbReference type="Pfam" id="PF03432">
    <property type="entry name" value="Relaxase"/>
    <property type="match status" value="1"/>
</dbReference>
<reference evidence="2 3" key="1">
    <citation type="submission" date="2012-02" db="EMBL/GenBank/DDBJ databases">
        <title>The Genome Sequence of Parabacteroides distasonis CL09T03C24.</title>
        <authorList>
            <consortium name="The Broad Institute Genome Sequencing Platform"/>
            <person name="Earl A."/>
            <person name="Ward D."/>
            <person name="Feldgarden M."/>
            <person name="Gevers D."/>
            <person name="Zitomersky N.L."/>
            <person name="Coyne M.J."/>
            <person name="Comstock L.E."/>
            <person name="Young S.K."/>
            <person name="Zeng Q."/>
            <person name="Gargeya S."/>
            <person name="Fitzgerald M."/>
            <person name="Haas B."/>
            <person name="Abouelleil A."/>
            <person name="Alvarado L."/>
            <person name="Arachchi H.M."/>
            <person name="Berlin A."/>
            <person name="Chapman S.B."/>
            <person name="Gearin G."/>
            <person name="Goldberg J."/>
            <person name="Griggs A."/>
            <person name="Gujja S."/>
            <person name="Hansen M."/>
            <person name="Heiman D."/>
            <person name="Howarth C."/>
            <person name="Larimer J."/>
            <person name="Lui A."/>
            <person name="MacDonald P.J.P."/>
            <person name="McCowen C."/>
            <person name="Montmayeur A."/>
            <person name="Murphy C."/>
            <person name="Neiman D."/>
            <person name="Pearson M."/>
            <person name="Priest M."/>
            <person name="Roberts A."/>
            <person name="Saif S."/>
            <person name="Shea T."/>
            <person name="Sisk P."/>
            <person name="Stolte C."/>
            <person name="Sykes S."/>
            <person name="Wortman J."/>
            <person name="Nusbaum C."/>
            <person name="Birren B."/>
        </authorList>
    </citation>
    <scope>NUCLEOTIDE SEQUENCE [LARGE SCALE GENOMIC DNA]</scope>
    <source>
        <strain evidence="2 3">CL09T03C24</strain>
    </source>
</reference>
<evidence type="ECO:0000259" key="1">
    <source>
        <dbReference type="Pfam" id="PF03432"/>
    </source>
</evidence>
<dbReference type="Proteomes" id="UP000006262">
    <property type="component" value="Unassembled WGS sequence"/>
</dbReference>
<evidence type="ECO:0000313" key="3">
    <source>
        <dbReference type="Proteomes" id="UP000006262"/>
    </source>
</evidence>
<name>A0AAD2YJ94_PARDI</name>
<evidence type="ECO:0000313" key="2">
    <source>
        <dbReference type="EMBL" id="EKN29736.1"/>
    </source>
</evidence>
<gene>
    <name evidence="2" type="ORF">HMPREF1059_01337</name>
</gene>
<dbReference type="AlphaFoldDB" id="A0AAD2YJ94"/>
<protein>
    <recommendedName>
        <fullName evidence="1">MobA/VirD2-like nuclease domain-containing protein</fullName>
    </recommendedName>
</protein>
<organism evidence="2 3">
    <name type="scientific">Parabacteroides distasonis CL09T03C24</name>
    <dbReference type="NCBI Taxonomy" id="999417"/>
    <lineage>
        <taxon>Bacteria</taxon>
        <taxon>Pseudomonadati</taxon>
        <taxon>Bacteroidota</taxon>
        <taxon>Bacteroidia</taxon>
        <taxon>Bacteroidales</taxon>
        <taxon>Tannerellaceae</taxon>
        <taxon>Parabacteroides</taxon>
    </lineage>
</organism>